<keyword evidence="1" id="KW-0812">Transmembrane</keyword>
<protein>
    <recommendedName>
        <fullName evidence="2">DUF7630 domain-containing protein</fullName>
    </recommendedName>
</protein>
<reference evidence="3 4" key="1">
    <citation type="submission" date="2016-11" db="EMBL/GenBank/DDBJ databases">
        <title>The macronuclear genome of Stentor coeruleus: a giant cell with tiny introns.</title>
        <authorList>
            <person name="Slabodnick M."/>
            <person name="Ruby J.G."/>
            <person name="Reiff S.B."/>
            <person name="Swart E.C."/>
            <person name="Gosai S."/>
            <person name="Prabakaran S."/>
            <person name="Witkowska E."/>
            <person name="Larue G.E."/>
            <person name="Fisher S."/>
            <person name="Freeman R.M."/>
            <person name="Gunawardena J."/>
            <person name="Chu W."/>
            <person name="Stover N.A."/>
            <person name="Gregory B.D."/>
            <person name="Nowacki M."/>
            <person name="Derisi J."/>
            <person name="Roy S.W."/>
            <person name="Marshall W.F."/>
            <person name="Sood P."/>
        </authorList>
    </citation>
    <scope>NUCLEOTIDE SEQUENCE [LARGE SCALE GENOMIC DNA]</scope>
    <source>
        <strain evidence="3">WM001</strain>
    </source>
</reference>
<evidence type="ECO:0000313" key="3">
    <source>
        <dbReference type="EMBL" id="OMJ77444.1"/>
    </source>
</evidence>
<dbReference type="EMBL" id="MPUH01000575">
    <property type="protein sequence ID" value="OMJ77444.1"/>
    <property type="molecule type" value="Genomic_DNA"/>
</dbReference>
<keyword evidence="1" id="KW-0472">Membrane</keyword>
<accession>A0A1R2BL25</accession>
<feature type="transmembrane region" description="Helical" evidence="1">
    <location>
        <begin position="974"/>
        <end position="991"/>
    </location>
</feature>
<dbReference type="SUPFAM" id="SSF51126">
    <property type="entry name" value="Pectin lyase-like"/>
    <property type="match status" value="2"/>
</dbReference>
<dbReference type="InterPro" id="IPR011050">
    <property type="entry name" value="Pectin_lyase_fold/virulence"/>
</dbReference>
<keyword evidence="4" id="KW-1185">Reference proteome</keyword>
<dbReference type="OrthoDB" id="296301at2759"/>
<dbReference type="AlphaFoldDB" id="A0A1R2BL25"/>
<feature type="transmembrane region" description="Helical" evidence="1">
    <location>
        <begin position="712"/>
        <end position="732"/>
    </location>
</feature>
<gene>
    <name evidence="3" type="ORF">SteCoe_22963</name>
</gene>
<dbReference type="Pfam" id="PF24633">
    <property type="entry name" value="DUF7630"/>
    <property type="match status" value="1"/>
</dbReference>
<proteinExistence type="predicted"/>
<feature type="transmembrane region" description="Helical" evidence="1">
    <location>
        <begin position="1003"/>
        <end position="1023"/>
    </location>
</feature>
<organism evidence="3 4">
    <name type="scientific">Stentor coeruleus</name>
    <dbReference type="NCBI Taxonomy" id="5963"/>
    <lineage>
        <taxon>Eukaryota</taxon>
        <taxon>Sar</taxon>
        <taxon>Alveolata</taxon>
        <taxon>Ciliophora</taxon>
        <taxon>Postciliodesmatophora</taxon>
        <taxon>Heterotrichea</taxon>
        <taxon>Heterotrichida</taxon>
        <taxon>Stentoridae</taxon>
        <taxon>Stentor</taxon>
    </lineage>
</organism>
<evidence type="ECO:0000313" key="4">
    <source>
        <dbReference type="Proteomes" id="UP000187209"/>
    </source>
</evidence>
<feature type="transmembrane region" description="Helical" evidence="1">
    <location>
        <begin position="926"/>
        <end position="954"/>
    </location>
</feature>
<feature type="domain" description="DUF7630" evidence="2">
    <location>
        <begin position="622"/>
        <end position="671"/>
    </location>
</feature>
<name>A0A1R2BL25_9CILI</name>
<evidence type="ECO:0000259" key="2">
    <source>
        <dbReference type="Pfam" id="PF24633"/>
    </source>
</evidence>
<feature type="transmembrane region" description="Helical" evidence="1">
    <location>
        <begin position="678"/>
        <end position="700"/>
    </location>
</feature>
<dbReference type="Proteomes" id="UP000187209">
    <property type="component" value="Unassembled WGS sequence"/>
</dbReference>
<sequence>MINTMCIANKAQEGACIYASHSYVYITDCLIQYNMGSTGGAVKISDGSFISCNNCTFDTNFANYGGAIIFTDGGYGNFTKSLFTGNISPYYGPAIFAISSSHTGIIVNTTNFLSNIVGISGVISIVQSAGYLYSSNFTTNIAMNYSPGISTSMGNLTIHGCRFYNQSGFYGSFISLGTLSYAEIYDSEFELGNSNEGGALVIATSLAYIVRCSFKHMKGTHGGTISVNTMAYLYMTDVSIYNSTCSNKGGAIYDIESTLVLTNVNFENFQDSAIYADKASLIQATNSSFINGGSIENGGGIMCISCISIIITNSNFSYLNAKSGGSIYMYYQENQAKPSCLISSTTFQYNSAIQGGAITSQDYNLTILNSNFSYNSATGSDDLWGSAGSILFSCSINDKCNLFLTGSAFEDNYARELGGCITWSGTQPLMLSNTFANNSAIYGPEIASFPVAMKLYFNGEIFIEDFKLVDVAPGQLVSTFLEIVLLDHYGQIVKTENQTSVALYSNKTDAIISGTTVVTALNGIVIFDNYYIYGEPNSNLTIIVKSSEMSDSENINIPVSLRDCLIGESLSSKACVECNKGQYSLDPSGPCLECLAEAVCYGNYSMVPKQGYWRSNMYSTTFYKCPFVDACLGGGDNFSLTGECAQGYRSNLCQSCDKGYSHSSTSLCQKCPSMEKNIIYLSLIIIFITLCVCALVYINISMADKPASNYTILIKILLNYIQIIGVVASLNLDWPDFALEYLKIQETAGSLSQQSFSFDCFVADKYNRTNNQVYFDKIILYLLMPVFIIIVCLFLWSIVALIKLDAKYIKNHFVGSVVIIVFLLHTIIIRVSLAPFSCKKIENDYWLNDDLSIKCWTGMHKVYTLSLALPGLIIWCIFVPFTAIFFTFKNKMKFEQLEIKQRYGYIIAGYNYERFYWEFVIMYRKVFVISASLFFGSLSVELQTLSVLIILLVSSYMQADLKPFYSPELNKMEFRSILVSVVTIYCGLYYLTPNVSTTGRIILFILLVSFNTTFFGYWAYYFIKEFSKAAIDIFKSIIRRFRKKVVPEVEMEERDEEKEKEKFKVGYPIVHIETNDNNIIVDDKDRENDFEEAKISCDVEKVEQLRVVGESRRGALTFISNQREHSSVICKKPGTRMTVRYNAFDDSL</sequence>
<feature type="transmembrane region" description="Helical" evidence="1">
    <location>
        <begin position="813"/>
        <end position="833"/>
    </location>
</feature>
<feature type="transmembrane region" description="Helical" evidence="1">
    <location>
        <begin position="778"/>
        <end position="801"/>
    </location>
</feature>
<dbReference type="PANTHER" id="PTHR11319:SF35">
    <property type="entry name" value="OUTER MEMBRANE PROTEIN PMPC-RELATED"/>
    <property type="match status" value="1"/>
</dbReference>
<evidence type="ECO:0000256" key="1">
    <source>
        <dbReference type="SAM" id="Phobius"/>
    </source>
</evidence>
<dbReference type="InterPro" id="IPR056047">
    <property type="entry name" value="CRMPA-like_DUF7630"/>
</dbReference>
<feature type="transmembrane region" description="Helical" evidence="1">
    <location>
        <begin position="867"/>
        <end position="888"/>
    </location>
</feature>
<comment type="caution">
    <text evidence="3">The sequence shown here is derived from an EMBL/GenBank/DDBJ whole genome shotgun (WGS) entry which is preliminary data.</text>
</comment>
<dbReference type="PANTHER" id="PTHR11319">
    <property type="entry name" value="G PROTEIN-COUPLED RECEPTOR-RELATED"/>
    <property type="match status" value="1"/>
</dbReference>
<keyword evidence="1" id="KW-1133">Transmembrane helix</keyword>